<sequence length="136" mass="15746">MNKIILVLCLQTALTCCCYAQSKTTQEYDSVLEQRAYIIVDQMPEFDNSEAKLMEFITTNFHYPEEQEDFQGSIWLEFIVDENGVVRNAKISKKLQHQLTLVDKEGLRILSIMPKWKPGSLNGKNVPVKMHLPIHF</sequence>
<dbReference type="RefSeq" id="WP_116973826.1">
    <property type="nucleotide sequence ID" value="NZ_QPMM01000001.1"/>
</dbReference>
<dbReference type="Pfam" id="PF03544">
    <property type="entry name" value="TonB_C"/>
    <property type="match status" value="1"/>
</dbReference>
<evidence type="ECO:0000256" key="1">
    <source>
        <dbReference type="SAM" id="SignalP"/>
    </source>
</evidence>
<dbReference type="PANTHER" id="PTHR33446:SF2">
    <property type="entry name" value="PROTEIN TONB"/>
    <property type="match status" value="1"/>
</dbReference>
<dbReference type="PANTHER" id="PTHR33446">
    <property type="entry name" value="PROTEIN TONB-RELATED"/>
    <property type="match status" value="1"/>
</dbReference>
<evidence type="ECO:0000313" key="4">
    <source>
        <dbReference type="Proteomes" id="UP000260644"/>
    </source>
</evidence>
<feature type="domain" description="TonB C-terminal" evidence="2">
    <location>
        <begin position="61"/>
        <end position="136"/>
    </location>
</feature>
<dbReference type="AlphaFoldDB" id="A0A3E1YGT7"/>
<organism evidence="3 4">
    <name type="scientific">Chitinophaga silvatica</name>
    <dbReference type="NCBI Taxonomy" id="2282649"/>
    <lineage>
        <taxon>Bacteria</taxon>
        <taxon>Pseudomonadati</taxon>
        <taxon>Bacteroidota</taxon>
        <taxon>Chitinophagia</taxon>
        <taxon>Chitinophagales</taxon>
        <taxon>Chitinophagaceae</taxon>
        <taxon>Chitinophaga</taxon>
    </lineage>
</organism>
<keyword evidence="1" id="KW-0732">Signal</keyword>
<feature type="signal peptide" evidence="1">
    <location>
        <begin position="1"/>
        <end position="20"/>
    </location>
</feature>
<evidence type="ECO:0000313" key="3">
    <source>
        <dbReference type="EMBL" id="RFS26635.1"/>
    </source>
</evidence>
<gene>
    <name evidence="3" type="ORF">DVR12_02270</name>
</gene>
<dbReference type="Gene3D" id="3.30.1150.10">
    <property type="match status" value="1"/>
</dbReference>
<reference evidence="3 4" key="1">
    <citation type="submission" date="2018-07" db="EMBL/GenBank/DDBJ databases">
        <title>Chitinophaga K2CV101002-2 sp. nov., isolated from a monsoon evergreen broad-leaved forest soil.</title>
        <authorList>
            <person name="Lv Y."/>
        </authorList>
    </citation>
    <scope>NUCLEOTIDE SEQUENCE [LARGE SCALE GENOMIC DNA]</scope>
    <source>
        <strain evidence="3 4">GDMCC 1.1288</strain>
    </source>
</reference>
<proteinExistence type="predicted"/>
<comment type="caution">
    <text evidence="3">The sequence shown here is derived from an EMBL/GenBank/DDBJ whole genome shotgun (WGS) entry which is preliminary data.</text>
</comment>
<dbReference type="Proteomes" id="UP000260644">
    <property type="component" value="Unassembled WGS sequence"/>
</dbReference>
<dbReference type="GO" id="GO:0098797">
    <property type="term" value="C:plasma membrane protein complex"/>
    <property type="evidence" value="ECO:0007669"/>
    <property type="project" value="TreeGrafter"/>
</dbReference>
<dbReference type="OrthoDB" id="964531at2"/>
<protein>
    <recommendedName>
        <fullName evidence="2">TonB C-terminal domain-containing protein</fullName>
    </recommendedName>
</protein>
<name>A0A3E1YGT7_9BACT</name>
<dbReference type="EMBL" id="QPMM01000001">
    <property type="protein sequence ID" value="RFS26635.1"/>
    <property type="molecule type" value="Genomic_DNA"/>
</dbReference>
<dbReference type="SUPFAM" id="SSF74653">
    <property type="entry name" value="TolA/TonB C-terminal domain"/>
    <property type="match status" value="1"/>
</dbReference>
<accession>A0A3E1YGT7</accession>
<dbReference type="GO" id="GO:0055085">
    <property type="term" value="P:transmembrane transport"/>
    <property type="evidence" value="ECO:0007669"/>
    <property type="project" value="InterPro"/>
</dbReference>
<dbReference type="GO" id="GO:0031992">
    <property type="term" value="F:energy transducer activity"/>
    <property type="evidence" value="ECO:0007669"/>
    <property type="project" value="TreeGrafter"/>
</dbReference>
<feature type="chain" id="PRO_5017556299" description="TonB C-terminal domain-containing protein" evidence="1">
    <location>
        <begin position="21"/>
        <end position="136"/>
    </location>
</feature>
<dbReference type="InterPro" id="IPR051045">
    <property type="entry name" value="TonB-dependent_transducer"/>
</dbReference>
<evidence type="ECO:0000259" key="2">
    <source>
        <dbReference type="Pfam" id="PF03544"/>
    </source>
</evidence>
<keyword evidence="4" id="KW-1185">Reference proteome</keyword>
<dbReference type="InterPro" id="IPR037682">
    <property type="entry name" value="TonB_C"/>
</dbReference>